<dbReference type="Proteomes" id="UP001470230">
    <property type="component" value="Unassembled WGS sequence"/>
</dbReference>
<protein>
    <recommendedName>
        <fullName evidence="3">Condensation domain-containing protein</fullName>
    </recommendedName>
</protein>
<proteinExistence type="predicted"/>
<comment type="caution">
    <text evidence="1">The sequence shown here is derived from an EMBL/GenBank/DDBJ whole genome shotgun (WGS) entry which is preliminary data.</text>
</comment>
<dbReference type="EMBL" id="JAPFFF010000034">
    <property type="protein sequence ID" value="KAK8843885.1"/>
    <property type="molecule type" value="Genomic_DNA"/>
</dbReference>
<organism evidence="1 2">
    <name type="scientific">Tritrichomonas musculus</name>
    <dbReference type="NCBI Taxonomy" id="1915356"/>
    <lineage>
        <taxon>Eukaryota</taxon>
        <taxon>Metamonada</taxon>
        <taxon>Parabasalia</taxon>
        <taxon>Tritrichomonadida</taxon>
        <taxon>Tritrichomonadidae</taxon>
        <taxon>Tritrichomonas</taxon>
    </lineage>
</organism>
<reference evidence="1 2" key="1">
    <citation type="submission" date="2024-04" db="EMBL/GenBank/DDBJ databases">
        <title>Tritrichomonas musculus Genome.</title>
        <authorList>
            <person name="Alves-Ferreira E."/>
            <person name="Grigg M."/>
            <person name="Lorenzi H."/>
            <person name="Galac M."/>
        </authorList>
    </citation>
    <scope>NUCLEOTIDE SEQUENCE [LARGE SCALE GENOMIC DNA]</scope>
    <source>
        <strain evidence="1 2">EAF2021</strain>
    </source>
</reference>
<accession>A0ABR2HDK1</accession>
<evidence type="ECO:0008006" key="3">
    <source>
        <dbReference type="Google" id="ProtNLM"/>
    </source>
</evidence>
<keyword evidence="2" id="KW-1185">Reference proteome</keyword>
<sequence length="422" mass="48732">MLQTWRKLNEFEKIFTLTNEACQFAIETEKSSFLPTLINNIKKSMVGFNLKMQGDDLVYTNQDIPIYPLPKSIRTCQDAAIFIDENYPINFTKALCNLAANENIVVVNATHMIYDGGFFVDMFPRLYNQTDDENYLQLQSPRKIPLTPHDLFPTEFTNKNMKTLVDRHFDDMHHIPYVRRSKEIDPTINIECNCKSHSYETPATDYQFLHNKMGLTDMYWSFIPLNLMALDGKMQTPDFGILCCVDLRQLMNKKKINRLVCENFTEINLAIKDIKPNFTVRQVGKLMRDRFNIMKKDGSLFASFVAMHEGFPDAGPILLSEMSNIGRFDLKPPVVDCWIQQTMKSKYGGSLASFSMFSRNKHGVNTLVTRFQQAPTVFNDLDSKILSRSVVHSMKEIPVDITIQQAYDEIRSFQSKVRANKI</sequence>
<gene>
    <name evidence="1" type="ORF">M9Y10_024966</name>
</gene>
<evidence type="ECO:0000313" key="2">
    <source>
        <dbReference type="Proteomes" id="UP001470230"/>
    </source>
</evidence>
<name>A0ABR2HDK1_9EUKA</name>
<evidence type="ECO:0000313" key="1">
    <source>
        <dbReference type="EMBL" id="KAK8843885.1"/>
    </source>
</evidence>